<reference evidence="2" key="2">
    <citation type="submission" date="2024-10" db="UniProtKB">
        <authorList>
            <consortium name="EnsemblProtists"/>
        </authorList>
    </citation>
    <scope>IDENTIFICATION</scope>
</reference>
<dbReference type="PaxDb" id="2903-EOD25160"/>
<reference evidence="3" key="1">
    <citation type="journal article" date="2013" name="Nature">
        <title>Pan genome of the phytoplankton Emiliania underpins its global distribution.</title>
        <authorList>
            <person name="Read B.A."/>
            <person name="Kegel J."/>
            <person name="Klute M.J."/>
            <person name="Kuo A."/>
            <person name="Lefebvre S.C."/>
            <person name="Maumus F."/>
            <person name="Mayer C."/>
            <person name="Miller J."/>
            <person name="Monier A."/>
            <person name="Salamov A."/>
            <person name="Young J."/>
            <person name="Aguilar M."/>
            <person name="Claverie J.M."/>
            <person name="Frickenhaus S."/>
            <person name="Gonzalez K."/>
            <person name="Herman E.K."/>
            <person name="Lin Y.C."/>
            <person name="Napier J."/>
            <person name="Ogata H."/>
            <person name="Sarno A.F."/>
            <person name="Shmutz J."/>
            <person name="Schroeder D."/>
            <person name="de Vargas C."/>
            <person name="Verret F."/>
            <person name="von Dassow P."/>
            <person name="Valentin K."/>
            <person name="Van de Peer Y."/>
            <person name="Wheeler G."/>
            <person name="Dacks J.B."/>
            <person name="Delwiche C.F."/>
            <person name="Dyhrman S.T."/>
            <person name="Glockner G."/>
            <person name="John U."/>
            <person name="Richards T."/>
            <person name="Worden A.Z."/>
            <person name="Zhang X."/>
            <person name="Grigoriev I.V."/>
            <person name="Allen A.E."/>
            <person name="Bidle K."/>
            <person name="Borodovsky M."/>
            <person name="Bowler C."/>
            <person name="Brownlee C."/>
            <person name="Cock J.M."/>
            <person name="Elias M."/>
            <person name="Gladyshev V.N."/>
            <person name="Groth M."/>
            <person name="Guda C."/>
            <person name="Hadaegh A."/>
            <person name="Iglesias-Rodriguez M.D."/>
            <person name="Jenkins J."/>
            <person name="Jones B.M."/>
            <person name="Lawson T."/>
            <person name="Leese F."/>
            <person name="Lindquist E."/>
            <person name="Lobanov A."/>
            <person name="Lomsadze A."/>
            <person name="Malik S.B."/>
            <person name="Marsh M.E."/>
            <person name="Mackinder L."/>
            <person name="Mock T."/>
            <person name="Mueller-Roeber B."/>
            <person name="Pagarete A."/>
            <person name="Parker M."/>
            <person name="Probert I."/>
            <person name="Quesneville H."/>
            <person name="Raines C."/>
            <person name="Rensing S.A."/>
            <person name="Riano-Pachon D.M."/>
            <person name="Richier S."/>
            <person name="Rokitta S."/>
            <person name="Shiraiwa Y."/>
            <person name="Soanes D.M."/>
            <person name="van der Giezen M."/>
            <person name="Wahlund T.M."/>
            <person name="Williams B."/>
            <person name="Wilson W."/>
            <person name="Wolfe G."/>
            <person name="Wurch L.L."/>
        </authorList>
    </citation>
    <scope>NUCLEOTIDE SEQUENCE</scope>
</reference>
<dbReference type="EnsemblProtists" id="EOD25160">
    <property type="protein sequence ID" value="EOD25160"/>
    <property type="gene ID" value="EMIHUDRAFT_421417"/>
</dbReference>
<evidence type="ECO:0000256" key="1">
    <source>
        <dbReference type="SAM" id="Phobius"/>
    </source>
</evidence>
<dbReference type="Proteomes" id="UP000013827">
    <property type="component" value="Unassembled WGS sequence"/>
</dbReference>
<keyword evidence="1" id="KW-0812">Transmembrane</keyword>
<dbReference type="HOGENOM" id="CLU_1743937_0_0_1"/>
<dbReference type="RefSeq" id="XP_005777589.1">
    <property type="nucleotide sequence ID" value="XM_005777532.1"/>
</dbReference>
<accession>A0A0D3JNS5</accession>
<protein>
    <submittedName>
        <fullName evidence="2">Uncharacterized protein</fullName>
    </submittedName>
</protein>
<evidence type="ECO:0000313" key="3">
    <source>
        <dbReference type="Proteomes" id="UP000013827"/>
    </source>
</evidence>
<name>A0A0D3JNS5_EMIH1</name>
<feature type="transmembrane region" description="Helical" evidence="1">
    <location>
        <begin position="29"/>
        <end position="51"/>
    </location>
</feature>
<dbReference type="KEGG" id="ehx:EMIHUDRAFT_421417"/>
<evidence type="ECO:0000313" key="2">
    <source>
        <dbReference type="EnsemblProtists" id="EOD25160"/>
    </source>
</evidence>
<keyword evidence="1" id="KW-1133">Transmembrane helix</keyword>
<keyword evidence="3" id="KW-1185">Reference proteome</keyword>
<feature type="transmembrane region" description="Helical" evidence="1">
    <location>
        <begin position="63"/>
        <end position="84"/>
    </location>
</feature>
<proteinExistence type="predicted"/>
<dbReference type="AlphaFoldDB" id="A0A0D3JNS5"/>
<feature type="transmembrane region" description="Helical" evidence="1">
    <location>
        <begin position="91"/>
        <end position="119"/>
    </location>
</feature>
<organism evidence="2 3">
    <name type="scientific">Emiliania huxleyi (strain CCMP1516)</name>
    <dbReference type="NCBI Taxonomy" id="280463"/>
    <lineage>
        <taxon>Eukaryota</taxon>
        <taxon>Haptista</taxon>
        <taxon>Haptophyta</taxon>
        <taxon>Prymnesiophyceae</taxon>
        <taxon>Isochrysidales</taxon>
        <taxon>Noelaerhabdaceae</taxon>
        <taxon>Emiliania</taxon>
    </lineage>
</organism>
<dbReference type="GeneID" id="17270706"/>
<keyword evidence="1" id="KW-0472">Membrane</keyword>
<sequence>MVGKEKEGFCKRAICCVPRMCITKPNIPAAASFAITWNTVVLIIGVINVIFEQTDDVFDDAEAWRSGIGQICIAGVGLIGGLVARCCDGRVALLLALVCSCAAFAGYGIWAALTIVWTIEDVDDIEWRARSLARSQISLAPLSLTLAVCL</sequence>